<dbReference type="InterPro" id="IPR053876">
    <property type="entry name" value="Phage_int_M"/>
</dbReference>
<evidence type="ECO:0000259" key="6">
    <source>
        <dbReference type="PROSITE" id="PS51898"/>
    </source>
</evidence>
<sequence>MATGKSISAATRPGAKRITRATIEQTKLPDGKVQHDIFDTVLPGFGVRIGKRKRVYFVMTRQLKGGVWKQVRVTIGSTAELDLASARQQAQEAIERAKQGKDPSGIRSERQEALMQRSRDTYATVRASFLKLYIGRQNKRPAPGTLNEMERALSSDVFTGWAERPMADITERDIIQSLDQLIERGSTTMANRVLAYLRLIFKWAKARHIIDRNPTLDIDKAGSEVSRDRVLSMDELRAIWKATEATHVGHGDLYQGIVRILMLTGQRREEIGGMRWSEIVEDYALEHDNQGRPTATCTALVLPPERTKNGRKHIVPLSAPALEIIEARRAEQAAMGLNTELVFTSRGASSFSGWSKSKGRLDGRANLAESWRLHDLRRSFVTHAADKLRIAPHVLEAIVNHASGTKGGIAGVYNRAEHLSDRRRTLDAWADYLLRHVGEIGADNVVEMVRV</sequence>
<dbReference type="GO" id="GO:0003677">
    <property type="term" value="F:DNA binding"/>
    <property type="evidence" value="ECO:0007669"/>
    <property type="project" value="UniProtKB-UniRule"/>
</dbReference>
<dbReference type="EMBL" id="NRRY01000026">
    <property type="protein sequence ID" value="MBK1619822.1"/>
    <property type="molecule type" value="Genomic_DNA"/>
</dbReference>
<proteinExistence type="inferred from homology"/>
<feature type="domain" description="Core-binding (CB)" evidence="7">
    <location>
        <begin position="120"/>
        <end position="205"/>
    </location>
</feature>
<evidence type="ECO:0000256" key="2">
    <source>
        <dbReference type="ARBA" id="ARBA00022908"/>
    </source>
</evidence>
<dbReference type="SUPFAM" id="SSF56349">
    <property type="entry name" value="DNA breaking-rejoining enzymes"/>
    <property type="match status" value="1"/>
</dbReference>
<evidence type="ECO:0000313" key="9">
    <source>
        <dbReference type="Proteomes" id="UP001138768"/>
    </source>
</evidence>
<dbReference type="PANTHER" id="PTHR30629">
    <property type="entry name" value="PROPHAGE INTEGRASE"/>
    <property type="match status" value="1"/>
</dbReference>
<dbReference type="AlphaFoldDB" id="A0A9X0WAG3"/>
<evidence type="ECO:0000313" key="8">
    <source>
        <dbReference type="EMBL" id="MBK1619822.1"/>
    </source>
</evidence>
<evidence type="ECO:0000259" key="7">
    <source>
        <dbReference type="PROSITE" id="PS51900"/>
    </source>
</evidence>
<dbReference type="InterPro" id="IPR011010">
    <property type="entry name" value="DNA_brk_join_enz"/>
</dbReference>
<dbReference type="InterPro" id="IPR002104">
    <property type="entry name" value="Integrase_catalytic"/>
</dbReference>
<dbReference type="CDD" id="cd00801">
    <property type="entry name" value="INT_P4_C"/>
    <property type="match status" value="1"/>
</dbReference>
<dbReference type="Pfam" id="PF13356">
    <property type="entry name" value="Arm-DNA-bind_3"/>
    <property type="match status" value="1"/>
</dbReference>
<evidence type="ECO:0000256" key="3">
    <source>
        <dbReference type="ARBA" id="ARBA00023125"/>
    </source>
</evidence>
<dbReference type="GO" id="GO:0006310">
    <property type="term" value="P:DNA recombination"/>
    <property type="evidence" value="ECO:0007669"/>
    <property type="project" value="UniProtKB-KW"/>
</dbReference>
<dbReference type="PANTHER" id="PTHR30629:SF2">
    <property type="entry name" value="PROPHAGE INTEGRASE INTS-RELATED"/>
    <property type="match status" value="1"/>
</dbReference>
<keyword evidence="2" id="KW-0229">DNA integration</keyword>
<dbReference type="PROSITE" id="PS51898">
    <property type="entry name" value="TYR_RECOMBINASE"/>
    <property type="match status" value="1"/>
</dbReference>
<dbReference type="Pfam" id="PF00589">
    <property type="entry name" value="Phage_integrase"/>
    <property type="match status" value="1"/>
</dbReference>
<reference evidence="8 9" key="1">
    <citation type="journal article" date="2020" name="Microorganisms">
        <title>Osmotic Adaptation and Compatible Solute Biosynthesis of Phototrophic Bacteria as Revealed from Genome Analyses.</title>
        <authorList>
            <person name="Imhoff J.F."/>
            <person name="Rahn T."/>
            <person name="Kunzel S."/>
            <person name="Keller A."/>
            <person name="Neulinger S.C."/>
        </authorList>
    </citation>
    <scope>NUCLEOTIDE SEQUENCE [LARGE SCALE GENOMIC DNA]</scope>
    <source>
        <strain evidence="8 9">DSM 25653</strain>
    </source>
</reference>
<accession>A0A9X0WAG3</accession>
<dbReference type="Gene3D" id="1.10.150.130">
    <property type="match status" value="1"/>
</dbReference>
<evidence type="ECO:0000256" key="5">
    <source>
        <dbReference type="PROSITE-ProRule" id="PRU01248"/>
    </source>
</evidence>
<evidence type="ECO:0000256" key="1">
    <source>
        <dbReference type="ARBA" id="ARBA00008857"/>
    </source>
</evidence>
<dbReference type="InterPro" id="IPR044068">
    <property type="entry name" value="CB"/>
</dbReference>
<keyword evidence="9" id="KW-1185">Reference proteome</keyword>
<dbReference type="Gene3D" id="1.10.443.10">
    <property type="entry name" value="Intergrase catalytic core"/>
    <property type="match status" value="1"/>
</dbReference>
<feature type="domain" description="Tyr recombinase" evidence="6">
    <location>
        <begin position="226"/>
        <end position="430"/>
    </location>
</feature>
<dbReference type="GO" id="GO:0015074">
    <property type="term" value="P:DNA integration"/>
    <property type="evidence" value="ECO:0007669"/>
    <property type="project" value="UniProtKB-KW"/>
</dbReference>
<keyword evidence="3 5" id="KW-0238">DNA-binding</keyword>
<dbReference type="InterPro" id="IPR050808">
    <property type="entry name" value="Phage_Integrase"/>
</dbReference>
<keyword evidence="4" id="KW-0233">DNA recombination</keyword>
<dbReference type="RefSeq" id="WP_200245991.1">
    <property type="nucleotide sequence ID" value="NZ_NRRY01000026.1"/>
</dbReference>
<dbReference type="InterPro" id="IPR025166">
    <property type="entry name" value="Integrase_DNA_bind_dom"/>
</dbReference>
<comment type="caution">
    <text evidence="8">The sequence shown here is derived from an EMBL/GenBank/DDBJ whole genome shotgun (WGS) entry which is preliminary data.</text>
</comment>
<dbReference type="Gene3D" id="3.30.160.390">
    <property type="entry name" value="Integrase, DNA-binding domain"/>
    <property type="match status" value="1"/>
</dbReference>
<dbReference type="Pfam" id="PF22022">
    <property type="entry name" value="Phage_int_M"/>
    <property type="match status" value="1"/>
</dbReference>
<name>A0A9X0WAG3_9GAMM</name>
<protein>
    <recommendedName>
        <fullName evidence="10">DUF4102 domain-containing protein</fullName>
    </recommendedName>
</protein>
<dbReference type="InterPro" id="IPR010998">
    <property type="entry name" value="Integrase_recombinase_N"/>
</dbReference>
<dbReference type="InterPro" id="IPR038488">
    <property type="entry name" value="Integrase_DNA-bd_sf"/>
</dbReference>
<dbReference type="Proteomes" id="UP001138768">
    <property type="component" value="Unassembled WGS sequence"/>
</dbReference>
<dbReference type="PROSITE" id="PS51900">
    <property type="entry name" value="CB"/>
    <property type="match status" value="1"/>
</dbReference>
<dbReference type="InterPro" id="IPR013762">
    <property type="entry name" value="Integrase-like_cat_sf"/>
</dbReference>
<gene>
    <name evidence="8" type="ORF">CKO42_15500</name>
</gene>
<evidence type="ECO:0008006" key="10">
    <source>
        <dbReference type="Google" id="ProtNLM"/>
    </source>
</evidence>
<comment type="similarity">
    <text evidence="1">Belongs to the 'phage' integrase family.</text>
</comment>
<organism evidence="8 9">
    <name type="scientific">Lamprobacter modestohalophilus</name>
    <dbReference type="NCBI Taxonomy" id="1064514"/>
    <lineage>
        <taxon>Bacteria</taxon>
        <taxon>Pseudomonadati</taxon>
        <taxon>Pseudomonadota</taxon>
        <taxon>Gammaproteobacteria</taxon>
        <taxon>Chromatiales</taxon>
        <taxon>Chromatiaceae</taxon>
        <taxon>Lamprobacter</taxon>
    </lineage>
</organism>
<evidence type="ECO:0000256" key="4">
    <source>
        <dbReference type="ARBA" id="ARBA00023172"/>
    </source>
</evidence>